<dbReference type="SMART" id="SM00867">
    <property type="entry name" value="YceI"/>
    <property type="match status" value="1"/>
</dbReference>
<dbReference type="STRING" id="1341154.FCR2A7T_18560"/>
<reference evidence="2 3" key="1">
    <citation type="journal article" date="2015" name="Stand. Genomic Sci.">
        <title>Genomic Encyclopedia of Bacterial and Archaeal Type Strains, Phase III: the genomes of soil and plant-associated and newly described type strains.</title>
        <authorList>
            <person name="Whitman W.B."/>
            <person name="Woyke T."/>
            <person name="Klenk H.P."/>
            <person name="Zhou Y."/>
            <person name="Lilburn T.G."/>
            <person name="Beck B.J."/>
            <person name="De Vos P."/>
            <person name="Vandamme P."/>
            <person name="Eisen J.A."/>
            <person name="Garrity G."/>
            <person name="Hugenholtz P."/>
            <person name="Kyrpides N.C."/>
        </authorList>
    </citation>
    <scope>NUCLEOTIDE SEQUENCE [LARGE SCALE GENOMIC DNA]</scope>
    <source>
        <strain evidence="2 3">CGMCC 1.7270</strain>
    </source>
</reference>
<proteinExistence type="predicted"/>
<dbReference type="AlphaFoldDB" id="V6RZY6"/>
<organism evidence="2 3">
    <name type="scientific">Flavobacterium cauense R2A-7</name>
    <dbReference type="NCBI Taxonomy" id="1341154"/>
    <lineage>
        <taxon>Bacteria</taxon>
        <taxon>Pseudomonadati</taxon>
        <taxon>Bacteroidota</taxon>
        <taxon>Flavobacteriia</taxon>
        <taxon>Flavobacteriales</taxon>
        <taxon>Flavobacteriaceae</taxon>
        <taxon>Flavobacterium</taxon>
    </lineage>
</organism>
<dbReference type="Proteomes" id="UP000319848">
    <property type="component" value="Unassembled WGS sequence"/>
</dbReference>
<dbReference type="PANTHER" id="PTHR34406">
    <property type="entry name" value="PROTEIN YCEI"/>
    <property type="match status" value="1"/>
</dbReference>
<name>V6RZY6_9FLAO</name>
<dbReference type="PANTHER" id="PTHR34406:SF1">
    <property type="entry name" value="PROTEIN YCEI"/>
    <property type="match status" value="1"/>
</dbReference>
<accession>V6RZY6</accession>
<dbReference type="InterPro" id="IPR007372">
    <property type="entry name" value="Lipid/polyisoprenoid-bd_YceI"/>
</dbReference>
<evidence type="ECO:0000259" key="1">
    <source>
        <dbReference type="SMART" id="SM00867"/>
    </source>
</evidence>
<dbReference type="Pfam" id="PF04264">
    <property type="entry name" value="YceI"/>
    <property type="match status" value="1"/>
</dbReference>
<sequence length="190" mass="21506">MIIFLNKQLIMKTKLFFTILFFAAFCGFSQSKKITKTGDIRFEASVPSFEEVKAQNKTATVVLNTETGEIAALALIKGFRFKIALMEEHFNENYLESDRHPKATFKGKVYGFDMNKLSESDREFTIKGMLELHGKSKEITVPAKIKKTEEGIALTTDFTVNSDDFNIQIPKMVSNKVSKKVNISVDCILK</sequence>
<dbReference type="Gene3D" id="2.40.128.110">
    <property type="entry name" value="Lipid/polyisoprenoid-binding, YceI-like"/>
    <property type="match status" value="1"/>
</dbReference>
<keyword evidence="3" id="KW-1185">Reference proteome</keyword>
<feature type="domain" description="Lipid/polyisoprenoid-binding YceI-like" evidence="1">
    <location>
        <begin position="31"/>
        <end position="190"/>
    </location>
</feature>
<evidence type="ECO:0000313" key="2">
    <source>
        <dbReference type="EMBL" id="TWI09245.1"/>
    </source>
</evidence>
<gene>
    <name evidence="2" type="ORF">IP98_02601</name>
</gene>
<dbReference type="EMBL" id="VLKQ01000013">
    <property type="protein sequence ID" value="TWI09245.1"/>
    <property type="molecule type" value="Genomic_DNA"/>
</dbReference>
<evidence type="ECO:0000313" key="3">
    <source>
        <dbReference type="Proteomes" id="UP000319848"/>
    </source>
</evidence>
<protein>
    <submittedName>
        <fullName evidence="2">YceI-like domain-containing protein</fullName>
    </submittedName>
</protein>
<comment type="caution">
    <text evidence="2">The sequence shown here is derived from an EMBL/GenBank/DDBJ whole genome shotgun (WGS) entry which is preliminary data.</text>
</comment>
<dbReference type="InterPro" id="IPR036761">
    <property type="entry name" value="TTHA0802/YceI-like_sf"/>
</dbReference>
<dbReference type="SUPFAM" id="SSF101874">
    <property type="entry name" value="YceI-like"/>
    <property type="match status" value="1"/>
</dbReference>